<evidence type="ECO:0000256" key="7">
    <source>
        <dbReference type="ARBA" id="ARBA00023004"/>
    </source>
</evidence>
<dbReference type="InterPro" id="IPR005126">
    <property type="entry name" value="NapC/NirT_cyt_c_N"/>
</dbReference>
<keyword evidence="4" id="KW-0479">Metal-binding</keyword>
<organism evidence="10 11">
    <name type="scientific">Candidatus Nitronereus thalassa</name>
    <dbReference type="NCBI Taxonomy" id="3020898"/>
    <lineage>
        <taxon>Bacteria</taxon>
        <taxon>Pseudomonadati</taxon>
        <taxon>Nitrospirota</taxon>
        <taxon>Nitrospiria</taxon>
        <taxon>Nitrospirales</taxon>
        <taxon>Nitrospiraceae</taxon>
        <taxon>Candidatus Nitronereus</taxon>
    </lineage>
</organism>
<evidence type="ECO:0000313" key="11">
    <source>
        <dbReference type="Proteomes" id="UP001250932"/>
    </source>
</evidence>
<name>A0ABU3K4Q2_9BACT</name>
<dbReference type="PANTHER" id="PTHR35038">
    <property type="entry name" value="DISSIMILATORY SULFITE REDUCTASE SIRA"/>
    <property type="match status" value="1"/>
</dbReference>
<evidence type="ECO:0000256" key="1">
    <source>
        <dbReference type="ARBA" id="ARBA00004196"/>
    </source>
</evidence>
<comment type="caution">
    <text evidence="10">The sequence shown here is derived from an EMBL/GenBank/DDBJ whole genome shotgun (WGS) entry which is preliminary data.</text>
</comment>
<dbReference type="Gene3D" id="1.10.3820.10">
    <property type="entry name" value="Di-heme elbow motif domain"/>
    <property type="match status" value="1"/>
</dbReference>
<evidence type="ECO:0000259" key="9">
    <source>
        <dbReference type="Pfam" id="PF03264"/>
    </source>
</evidence>
<dbReference type="EMBL" id="JAQOUE010000001">
    <property type="protein sequence ID" value="MDT7041353.1"/>
    <property type="molecule type" value="Genomic_DNA"/>
</dbReference>
<gene>
    <name evidence="10" type="ORF">PPG34_03265</name>
</gene>
<feature type="signal peptide" evidence="8">
    <location>
        <begin position="1"/>
        <end position="22"/>
    </location>
</feature>
<dbReference type="InterPro" id="IPR051829">
    <property type="entry name" value="Multiheme_Cytochr_ET"/>
</dbReference>
<evidence type="ECO:0000256" key="3">
    <source>
        <dbReference type="ARBA" id="ARBA00022617"/>
    </source>
</evidence>
<protein>
    <submittedName>
        <fullName evidence="10">NapC/NirT family cytochrome c</fullName>
    </submittedName>
</protein>
<evidence type="ECO:0000256" key="6">
    <source>
        <dbReference type="ARBA" id="ARBA00022982"/>
    </source>
</evidence>
<keyword evidence="3" id="KW-0349">Heme</keyword>
<comment type="subcellular location">
    <subcellularLocation>
        <location evidence="1">Cell envelope</location>
    </subcellularLocation>
</comment>
<dbReference type="SUPFAM" id="SSF48695">
    <property type="entry name" value="Multiheme cytochromes"/>
    <property type="match status" value="1"/>
</dbReference>
<keyword evidence="11" id="KW-1185">Reference proteome</keyword>
<dbReference type="RefSeq" id="WP_313831707.1">
    <property type="nucleotide sequence ID" value="NZ_JAQOUE010000001.1"/>
</dbReference>
<evidence type="ECO:0000256" key="4">
    <source>
        <dbReference type="ARBA" id="ARBA00022723"/>
    </source>
</evidence>
<dbReference type="InterPro" id="IPR036280">
    <property type="entry name" value="Multihaem_cyt_sf"/>
</dbReference>
<evidence type="ECO:0000256" key="2">
    <source>
        <dbReference type="ARBA" id="ARBA00022448"/>
    </source>
</evidence>
<evidence type="ECO:0000313" key="10">
    <source>
        <dbReference type="EMBL" id="MDT7041353.1"/>
    </source>
</evidence>
<dbReference type="InterPro" id="IPR038266">
    <property type="entry name" value="NapC/NirT_cytc_sf"/>
</dbReference>
<keyword evidence="7" id="KW-0408">Iron</keyword>
<feature type="domain" description="NapC/NirT cytochrome c N-terminal" evidence="9">
    <location>
        <begin position="5"/>
        <end position="162"/>
    </location>
</feature>
<evidence type="ECO:0000256" key="5">
    <source>
        <dbReference type="ARBA" id="ARBA00022729"/>
    </source>
</evidence>
<sequence length="233" mass="25436">MNRRTVTFLVVAIGVLAVAGTAAIPLTNHPEFCGSCHTIRPSVESWKTSSHKDVTCVDCHVRPGLHGFIEDKVLAGLGDVAITFFGTPTEPHNLQAHVDSDVCLSCHRAILRVSEKPPRDLPSPVKEVGLVMSHRKHMEAFQDRGQGEGCTTCHSRVVHGKPVKGYPIVIPRGHIEVDLQPHYPDHPEGSVLWKSALADCARCHDGQSTHAGKVLSKECETCHLPDKIGDFLF</sequence>
<keyword evidence="6" id="KW-0249">Electron transport</keyword>
<feature type="chain" id="PRO_5045489512" evidence="8">
    <location>
        <begin position="23"/>
        <end position="233"/>
    </location>
</feature>
<evidence type="ECO:0000256" key="8">
    <source>
        <dbReference type="SAM" id="SignalP"/>
    </source>
</evidence>
<reference evidence="10 11" key="1">
    <citation type="journal article" date="2023" name="ISME J.">
        <title>Cultivation and genomic characterization of novel and ubiquitous marine nitrite-oxidizing bacteria from the Nitrospirales.</title>
        <authorList>
            <person name="Mueller A.J."/>
            <person name="Daebeler A."/>
            <person name="Herbold C.W."/>
            <person name="Kirkegaard R.H."/>
            <person name="Daims H."/>
        </authorList>
    </citation>
    <scope>NUCLEOTIDE SEQUENCE [LARGE SCALE GENOMIC DNA]</scope>
    <source>
        <strain evidence="10 11">EB</strain>
    </source>
</reference>
<dbReference type="Proteomes" id="UP001250932">
    <property type="component" value="Unassembled WGS sequence"/>
</dbReference>
<keyword evidence="2" id="KW-0813">Transport</keyword>
<accession>A0ABU3K4Q2</accession>
<dbReference type="Pfam" id="PF03264">
    <property type="entry name" value="Cytochrom_NNT"/>
    <property type="match status" value="1"/>
</dbReference>
<keyword evidence="5 8" id="KW-0732">Signal</keyword>
<proteinExistence type="predicted"/>